<gene>
    <name evidence="4" type="ORF">GPUH_LOCUS17598</name>
</gene>
<organism evidence="6">
    <name type="scientific">Gongylonema pulchrum</name>
    <dbReference type="NCBI Taxonomy" id="637853"/>
    <lineage>
        <taxon>Eukaryota</taxon>
        <taxon>Metazoa</taxon>
        <taxon>Ecdysozoa</taxon>
        <taxon>Nematoda</taxon>
        <taxon>Chromadorea</taxon>
        <taxon>Rhabditida</taxon>
        <taxon>Spirurina</taxon>
        <taxon>Spiruromorpha</taxon>
        <taxon>Spiruroidea</taxon>
        <taxon>Gongylonematidae</taxon>
        <taxon>Gongylonema</taxon>
    </lineage>
</organism>
<dbReference type="Pfam" id="PF01336">
    <property type="entry name" value="tRNA_anti-codon"/>
    <property type="match status" value="1"/>
</dbReference>
<feature type="domain" description="OB" evidence="2">
    <location>
        <begin position="92"/>
        <end position="126"/>
    </location>
</feature>
<feature type="compositionally biased region" description="Basic and acidic residues" evidence="1">
    <location>
        <begin position="36"/>
        <end position="55"/>
    </location>
</feature>
<dbReference type="WBParaSite" id="GPUH_0001761901-mRNA-1">
    <property type="protein sequence ID" value="GPUH_0001761901-mRNA-1"/>
    <property type="gene ID" value="GPUH_0001761901"/>
</dbReference>
<dbReference type="Proteomes" id="UP000271098">
    <property type="component" value="Unassembled WGS sequence"/>
</dbReference>
<dbReference type="InterPro" id="IPR004365">
    <property type="entry name" value="NA-bd_OB_tRNA"/>
</dbReference>
<evidence type="ECO:0000313" key="5">
    <source>
        <dbReference type="Proteomes" id="UP000271098"/>
    </source>
</evidence>
<dbReference type="Gene3D" id="2.40.50.140">
    <property type="entry name" value="Nucleic acid-binding proteins"/>
    <property type="match status" value="1"/>
</dbReference>
<feature type="region of interest" description="Disordered" evidence="1">
    <location>
        <begin position="26"/>
        <end position="55"/>
    </location>
</feature>
<proteinExistence type="predicted"/>
<dbReference type="OrthoDB" id="5869582at2759"/>
<dbReference type="GO" id="GO:0003676">
    <property type="term" value="F:nucleic acid binding"/>
    <property type="evidence" value="ECO:0007669"/>
    <property type="project" value="InterPro"/>
</dbReference>
<accession>A0A183E9F6</accession>
<keyword evidence="5" id="KW-1185">Reference proteome</keyword>
<reference evidence="4 5" key="2">
    <citation type="submission" date="2018-11" db="EMBL/GenBank/DDBJ databases">
        <authorList>
            <consortium name="Pathogen Informatics"/>
        </authorList>
    </citation>
    <scope>NUCLEOTIDE SEQUENCE [LARGE SCALE GENOMIC DNA]</scope>
</reference>
<evidence type="ECO:0000256" key="1">
    <source>
        <dbReference type="SAM" id="MobiDB-lite"/>
    </source>
</evidence>
<dbReference type="InterPro" id="IPR012340">
    <property type="entry name" value="NA-bd_OB-fold"/>
</dbReference>
<dbReference type="Gene3D" id="3.30.1910.20">
    <property type="entry name" value="asparaginyl-tRNA synthetase, N-terminal domain"/>
    <property type="match status" value="1"/>
</dbReference>
<dbReference type="SUPFAM" id="SSF50249">
    <property type="entry name" value="Nucleic acid-binding proteins"/>
    <property type="match status" value="1"/>
</dbReference>
<protein>
    <submittedName>
        <fullName evidence="6">OB domain-containing protein</fullName>
    </submittedName>
</protein>
<dbReference type="InterPro" id="IPR048952">
    <property type="entry name" value="AsnRS_N"/>
</dbReference>
<dbReference type="AlphaFoldDB" id="A0A183E9F6"/>
<evidence type="ECO:0000313" key="6">
    <source>
        <dbReference type="WBParaSite" id="GPUH_0001761901-mRNA-1"/>
    </source>
</evidence>
<reference evidence="6" key="1">
    <citation type="submission" date="2016-06" db="UniProtKB">
        <authorList>
            <consortium name="WormBaseParasite"/>
        </authorList>
    </citation>
    <scope>IDENTIFICATION</scope>
</reference>
<evidence type="ECO:0000313" key="4">
    <source>
        <dbReference type="EMBL" id="VDN30096.1"/>
    </source>
</evidence>
<feature type="domain" description="Asparagine--tRNA ligase N-terminal" evidence="3">
    <location>
        <begin position="8"/>
        <end position="74"/>
    </location>
</feature>
<dbReference type="EMBL" id="UYRT01085400">
    <property type="protein sequence ID" value="VDN30096.1"/>
    <property type="molecule type" value="Genomic_DNA"/>
</dbReference>
<name>A0A183E9F6_9BILA</name>
<sequence>MLIAKSPTGDFLVRTTKDGVKVWEPASKTARKKNQKRYEQEMRKAENSTAKQEEAQAALEESKKVRIELDSSLPCLCGCKIRDLVKHRDERVRICAWVHRIRRQGKALAFLVLRDGTGFLQAVLTDKLVCNFLF</sequence>
<evidence type="ECO:0000259" key="2">
    <source>
        <dbReference type="Pfam" id="PF01336"/>
    </source>
</evidence>
<evidence type="ECO:0000259" key="3">
    <source>
        <dbReference type="Pfam" id="PF20917"/>
    </source>
</evidence>
<dbReference type="Pfam" id="PF20917">
    <property type="entry name" value="AsnRS_N"/>
    <property type="match status" value="1"/>
</dbReference>